<evidence type="ECO:0000256" key="2">
    <source>
        <dbReference type="ARBA" id="ARBA00022617"/>
    </source>
</evidence>
<protein>
    <submittedName>
        <fullName evidence="9">Precorrin-3B synthase</fullName>
        <ecNumber evidence="9">1.14.13.83</ecNumber>
    </submittedName>
</protein>
<dbReference type="PANTHER" id="PTHR32439:SF9">
    <property type="entry name" value="BLR3264 PROTEIN"/>
    <property type="match status" value="1"/>
</dbReference>
<evidence type="ECO:0000313" key="9">
    <source>
        <dbReference type="EMBL" id="TPE53500.1"/>
    </source>
</evidence>
<dbReference type="NCBIfam" id="TIGR02435">
    <property type="entry name" value="CobG"/>
    <property type="match status" value="1"/>
</dbReference>
<dbReference type="GO" id="GO:0051539">
    <property type="term" value="F:4 iron, 4 sulfur cluster binding"/>
    <property type="evidence" value="ECO:0007669"/>
    <property type="project" value="UniProtKB-KW"/>
</dbReference>
<dbReference type="EMBL" id="VFRP01000001">
    <property type="protein sequence ID" value="TPE53500.1"/>
    <property type="molecule type" value="Genomic_DNA"/>
</dbReference>
<evidence type="ECO:0000256" key="1">
    <source>
        <dbReference type="ARBA" id="ARBA00022485"/>
    </source>
</evidence>
<reference evidence="9 10" key="1">
    <citation type="submission" date="2019-06" db="EMBL/GenBank/DDBJ databases">
        <title>A novel bacterium of genus Amaricoccus, isolated from marine sediment.</title>
        <authorList>
            <person name="Huang H."/>
            <person name="Mo K."/>
            <person name="Hu Y."/>
        </authorList>
    </citation>
    <scope>NUCLEOTIDE SEQUENCE [LARGE SCALE GENOMIC DNA]</scope>
    <source>
        <strain evidence="9 10">HB172011</strain>
    </source>
</reference>
<accession>A0A501WY75</accession>
<dbReference type="Pfam" id="PF03460">
    <property type="entry name" value="NIR_SIR_ferr"/>
    <property type="match status" value="1"/>
</dbReference>
<dbReference type="Gene3D" id="3.30.413.10">
    <property type="entry name" value="Sulfite Reductase Hemoprotein, domain 1"/>
    <property type="match status" value="1"/>
</dbReference>
<dbReference type="Proteomes" id="UP000319255">
    <property type="component" value="Unassembled WGS sequence"/>
</dbReference>
<keyword evidence="5" id="KW-0408">Iron</keyword>
<keyword evidence="10" id="KW-1185">Reference proteome</keyword>
<feature type="region of interest" description="Disordered" evidence="7">
    <location>
        <begin position="204"/>
        <end position="226"/>
    </location>
</feature>
<feature type="domain" description="Nitrite/Sulfite reductase ferredoxin-like" evidence="8">
    <location>
        <begin position="17"/>
        <end position="81"/>
    </location>
</feature>
<dbReference type="GO" id="GO:0043818">
    <property type="term" value="F:precorrin-3B synthase activity"/>
    <property type="evidence" value="ECO:0007669"/>
    <property type="project" value="UniProtKB-EC"/>
</dbReference>
<dbReference type="AlphaFoldDB" id="A0A501WY75"/>
<sequence>MSAPLVRGWCPGALRPMDSGDGWIVRLRPPLGRLSPAQAGGVARLAQAHGNGMLDLSARANLQIRGVTPAAHPALIEGLRALGLVDATAEAEARRSVLLTPFATPAGDALAAALEAALADGPALPSKFGFAVDGGPRPVLADTPADIRLERDAGGALILRADGMALGTPVTEAEAPGRAVALARWFLASGGAPGGRGRMAAHVARGANPPGAARSAPATPLPPPAPGRHPAGMLLGFAFGALDAGALAALAETGAELRLTPWRMLLATDLAAVPAIPGLVTDPDDPLRRVAACVGAPGCPQGLAETRPLARALAPLVPPGGFLHVSGCAKGCAHPKAAPLTLVATAGGFAPVRNGTAAGRATDPARAAEAIAADPAGLFETP</sequence>
<dbReference type="EC" id="1.14.13.83" evidence="9"/>
<keyword evidence="4 9" id="KW-0560">Oxidoreductase</keyword>
<dbReference type="RefSeq" id="WP_140452078.1">
    <property type="nucleotide sequence ID" value="NZ_VFRP01000001.1"/>
</dbReference>
<comment type="caution">
    <text evidence="9">The sequence shown here is derived from an EMBL/GenBank/DDBJ whole genome shotgun (WGS) entry which is preliminary data.</text>
</comment>
<dbReference type="SUPFAM" id="SSF56014">
    <property type="entry name" value="Nitrite and sulphite reductase 4Fe-4S domain-like"/>
    <property type="match status" value="1"/>
</dbReference>
<gene>
    <name evidence="9" type="primary">cobG</name>
    <name evidence="9" type="ORF">FJM51_00155</name>
</gene>
<keyword evidence="3" id="KW-0479">Metal-binding</keyword>
<proteinExistence type="predicted"/>
<dbReference type="OrthoDB" id="7459360at2"/>
<dbReference type="GO" id="GO:0046872">
    <property type="term" value="F:metal ion binding"/>
    <property type="evidence" value="ECO:0007669"/>
    <property type="project" value="UniProtKB-KW"/>
</dbReference>
<dbReference type="SUPFAM" id="SSF55124">
    <property type="entry name" value="Nitrite/Sulfite reductase N-terminal domain-like"/>
    <property type="match status" value="1"/>
</dbReference>
<evidence type="ECO:0000256" key="5">
    <source>
        <dbReference type="ARBA" id="ARBA00023004"/>
    </source>
</evidence>
<dbReference type="Gene3D" id="3.90.480.20">
    <property type="match status" value="1"/>
</dbReference>
<evidence type="ECO:0000256" key="6">
    <source>
        <dbReference type="ARBA" id="ARBA00023014"/>
    </source>
</evidence>
<evidence type="ECO:0000259" key="8">
    <source>
        <dbReference type="Pfam" id="PF03460"/>
    </source>
</evidence>
<evidence type="ECO:0000313" key="10">
    <source>
        <dbReference type="Proteomes" id="UP000319255"/>
    </source>
</evidence>
<keyword evidence="2" id="KW-0349">Heme</keyword>
<name>A0A501WY75_9RHOB</name>
<dbReference type="InterPro" id="IPR005117">
    <property type="entry name" value="NiRdtase/SiRdtase_haem-b_fer"/>
</dbReference>
<dbReference type="InterPro" id="IPR051329">
    <property type="entry name" value="NIR_SIR_4Fe-4S"/>
</dbReference>
<dbReference type="InterPro" id="IPR012798">
    <property type="entry name" value="Cbl_synth_CobG-like"/>
</dbReference>
<dbReference type="PANTHER" id="PTHR32439">
    <property type="entry name" value="FERREDOXIN--NITRITE REDUCTASE, CHLOROPLASTIC"/>
    <property type="match status" value="1"/>
</dbReference>
<keyword evidence="6" id="KW-0411">Iron-sulfur</keyword>
<evidence type="ECO:0000256" key="7">
    <source>
        <dbReference type="SAM" id="MobiDB-lite"/>
    </source>
</evidence>
<evidence type="ECO:0000256" key="4">
    <source>
        <dbReference type="ARBA" id="ARBA00023002"/>
    </source>
</evidence>
<organism evidence="9 10">
    <name type="scientific">Amaricoccus solimangrovi</name>
    <dbReference type="NCBI Taxonomy" id="2589815"/>
    <lineage>
        <taxon>Bacteria</taxon>
        <taxon>Pseudomonadati</taxon>
        <taxon>Pseudomonadota</taxon>
        <taxon>Alphaproteobacteria</taxon>
        <taxon>Rhodobacterales</taxon>
        <taxon>Paracoccaceae</taxon>
        <taxon>Amaricoccus</taxon>
    </lineage>
</organism>
<keyword evidence="1" id="KW-0004">4Fe-4S</keyword>
<evidence type="ECO:0000256" key="3">
    <source>
        <dbReference type="ARBA" id="ARBA00022723"/>
    </source>
</evidence>
<dbReference type="InterPro" id="IPR045854">
    <property type="entry name" value="NO2/SO3_Rdtase_4Fe4S_sf"/>
</dbReference>
<dbReference type="InterPro" id="IPR036136">
    <property type="entry name" value="Nit/Sulf_reduc_fer-like_dom_sf"/>
</dbReference>